<dbReference type="PANTHER" id="PTHR12631">
    <property type="entry name" value="ALPHA-L-IDURONIDASE"/>
    <property type="match status" value="1"/>
</dbReference>
<organism evidence="7 8">
    <name type="scientific">Streptomyces virginiae</name>
    <name type="common">Streptomyces cinnamonensis</name>
    <dbReference type="NCBI Taxonomy" id="1961"/>
    <lineage>
        <taxon>Bacteria</taxon>
        <taxon>Bacillati</taxon>
        <taxon>Actinomycetota</taxon>
        <taxon>Actinomycetes</taxon>
        <taxon>Kitasatosporales</taxon>
        <taxon>Streptomycetaceae</taxon>
        <taxon>Streptomyces</taxon>
    </lineage>
</organism>
<dbReference type="Gene3D" id="3.20.20.80">
    <property type="entry name" value="Glycosidases"/>
    <property type="match status" value="1"/>
</dbReference>
<feature type="chain" id="PRO_5045637810" description="Glycoside hydrolase family 5 domain-containing protein" evidence="5">
    <location>
        <begin position="29"/>
        <end position="401"/>
    </location>
</feature>
<proteinExistence type="inferred from homology"/>
<accession>A0ABQ3NI61</accession>
<keyword evidence="8" id="KW-1185">Reference proteome</keyword>
<comment type="caution">
    <text evidence="7">The sequence shown here is derived from an EMBL/GenBank/DDBJ whole genome shotgun (WGS) entry which is preliminary data.</text>
</comment>
<dbReference type="InterPro" id="IPR001547">
    <property type="entry name" value="Glyco_hydro_5"/>
</dbReference>
<dbReference type="Pfam" id="PF00150">
    <property type="entry name" value="Cellulase"/>
    <property type="match status" value="1"/>
</dbReference>
<dbReference type="GeneID" id="86958072"/>
<feature type="region of interest" description="Disordered" evidence="4">
    <location>
        <begin position="31"/>
        <end position="58"/>
    </location>
</feature>
<keyword evidence="2 3" id="KW-0326">Glycosidase</keyword>
<sequence length="401" mass="43501">MVGHSSTRQRLVVAFVSFVLATAATVVAAASSSGPASDAGARPAGGFQRPPEPPKEHDLRLGVSYGDTLTWKSDDGLAAALNDAVGLGTTWIRVDLSWNNIQPDSPRTYQWQRFDRIVKAARERNLDVLATVAYTPAWARAESCTGHRPTCPPADPKKFAAFAKLAALRYAPQGVHTWEVWNEPNLPQFWYPKPDAKAYTALLGPTAASLREADPTAYVLMGGLAAVGTWESIKYVSHLDFLEQVCRLGGNKVVDALSYHPYAWPQLPHDGKVFTEISSAGENLVGVAERHGTPGMPVWLTETGAPTNGPGNPAADEKSRAENITHVSEEFQARIATDTVPTAAKDKYVAAAFWFAHQDTATGDDKSHSKYYGLRRYDGSAKPAFAALRAAIEEYAKKQPR</sequence>
<dbReference type="Proteomes" id="UP000660554">
    <property type="component" value="Unassembled WGS sequence"/>
</dbReference>
<dbReference type="EMBL" id="BNDV01000007">
    <property type="protein sequence ID" value="GHI12456.1"/>
    <property type="molecule type" value="Genomic_DNA"/>
</dbReference>
<dbReference type="PANTHER" id="PTHR12631:SF10">
    <property type="entry name" value="BETA-XYLOSIDASE-LIKE PROTEIN-RELATED"/>
    <property type="match status" value="1"/>
</dbReference>
<feature type="compositionally biased region" description="Low complexity" evidence="4">
    <location>
        <begin position="31"/>
        <end position="44"/>
    </location>
</feature>
<keyword evidence="1 3" id="KW-0378">Hydrolase</keyword>
<evidence type="ECO:0000256" key="5">
    <source>
        <dbReference type="SAM" id="SignalP"/>
    </source>
</evidence>
<name>A0ABQ3NI61_STRVG</name>
<evidence type="ECO:0000256" key="3">
    <source>
        <dbReference type="RuleBase" id="RU361153"/>
    </source>
</evidence>
<dbReference type="RefSeq" id="WP_053613736.1">
    <property type="nucleotide sequence ID" value="NZ_BMRU01000015.1"/>
</dbReference>
<reference evidence="8" key="1">
    <citation type="submission" date="2020-09" db="EMBL/GenBank/DDBJ databases">
        <title>Whole genome shotgun sequence of Streptomyces cinnamonensis NBRC 15873.</title>
        <authorList>
            <person name="Komaki H."/>
            <person name="Tamura T."/>
        </authorList>
    </citation>
    <scope>NUCLEOTIDE SEQUENCE [LARGE SCALE GENOMIC DNA]</scope>
    <source>
        <strain evidence="8">NBRC 15873</strain>
    </source>
</reference>
<comment type="similarity">
    <text evidence="3">Belongs to the glycosyl hydrolase 5 (cellulase A) family.</text>
</comment>
<feature type="signal peptide" evidence="5">
    <location>
        <begin position="1"/>
        <end position="28"/>
    </location>
</feature>
<dbReference type="SUPFAM" id="SSF51445">
    <property type="entry name" value="(Trans)glycosidases"/>
    <property type="match status" value="1"/>
</dbReference>
<evidence type="ECO:0000256" key="2">
    <source>
        <dbReference type="ARBA" id="ARBA00023295"/>
    </source>
</evidence>
<evidence type="ECO:0000256" key="4">
    <source>
        <dbReference type="SAM" id="MobiDB-lite"/>
    </source>
</evidence>
<protein>
    <recommendedName>
        <fullName evidence="6">Glycoside hydrolase family 5 domain-containing protein</fullName>
    </recommendedName>
</protein>
<evidence type="ECO:0000256" key="1">
    <source>
        <dbReference type="ARBA" id="ARBA00022801"/>
    </source>
</evidence>
<evidence type="ECO:0000259" key="6">
    <source>
        <dbReference type="Pfam" id="PF00150"/>
    </source>
</evidence>
<gene>
    <name evidence="7" type="ORF">Scinn_19190</name>
</gene>
<dbReference type="InterPro" id="IPR017853">
    <property type="entry name" value="GH"/>
</dbReference>
<evidence type="ECO:0000313" key="7">
    <source>
        <dbReference type="EMBL" id="GHI12456.1"/>
    </source>
</evidence>
<dbReference type="InterPro" id="IPR051923">
    <property type="entry name" value="Glycosyl_Hydrolase_39"/>
</dbReference>
<evidence type="ECO:0000313" key="8">
    <source>
        <dbReference type="Proteomes" id="UP000660554"/>
    </source>
</evidence>
<keyword evidence="5" id="KW-0732">Signal</keyword>
<feature type="domain" description="Glycoside hydrolase family 5" evidence="6">
    <location>
        <begin position="71"/>
        <end position="315"/>
    </location>
</feature>